<keyword evidence="5 6" id="KW-0472">Membrane</keyword>
<dbReference type="InterPro" id="IPR000620">
    <property type="entry name" value="EamA_dom"/>
</dbReference>
<dbReference type="AlphaFoldDB" id="A0AAW6U2R7"/>
<dbReference type="RefSeq" id="WP_349245827.1">
    <property type="nucleotide sequence ID" value="NZ_JASCXX010000020.1"/>
</dbReference>
<dbReference type="Pfam" id="PF00892">
    <property type="entry name" value="EamA"/>
    <property type="match status" value="2"/>
</dbReference>
<reference evidence="8" key="1">
    <citation type="submission" date="2023-05" db="EMBL/GenBank/DDBJ databases">
        <title>Anaerotaeda fermentans gen. nov., sp. nov., a novel anaerobic planctomycete of the new family within the order Sedimentisphaerales isolated from Taman Peninsula, Russia.</title>
        <authorList>
            <person name="Khomyakova M.A."/>
            <person name="Merkel A.Y."/>
            <person name="Slobodkin A.I."/>
        </authorList>
    </citation>
    <scope>NUCLEOTIDE SEQUENCE</scope>
    <source>
        <strain evidence="8">M17dextr</strain>
    </source>
</reference>
<keyword evidence="4 6" id="KW-1133">Transmembrane helix</keyword>
<evidence type="ECO:0000256" key="4">
    <source>
        <dbReference type="ARBA" id="ARBA00022989"/>
    </source>
</evidence>
<dbReference type="InterPro" id="IPR037185">
    <property type="entry name" value="EmrE-like"/>
</dbReference>
<evidence type="ECO:0000256" key="1">
    <source>
        <dbReference type="ARBA" id="ARBA00004651"/>
    </source>
</evidence>
<evidence type="ECO:0000256" key="2">
    <source>
        <dbReference type="ARBA" id="ARBA00022475"/>
    </source>
</evidence>
<comment type="caution">
    <text evidence="8">The sequence shown here is derived from an EMBL/GenBank/DDBJ whole genome shotgun (WGS) entry which is preliminary data.</text>
</comment>
<keyword evidence="2" id="KW-1003">Cell membrane</keyword>
<proteinExistence type="predicted"/>
<feature type="transmembrane region" description="Helical" evidence="6">
    <location>
        <begin position="102"/>
        <end position="120"/>
    </location>
</feature>
<comment type="subcellular location">
    <subcellularLocation>
        <location evidence="1">Cell membrane</location>
        <topology evidence="1">Multi-pass membrane protein</topology>
    </subcellularLocation>
</comment>
<name>A0AAW6U2R7_9BACT</name>
<organism evidence="8 9">
    <name type="scientific">Anaerobaca lacustris</name>
    <dbReference type="NCBI Taxonomy" id="3044600"/>
    <lineage>
        <taxon>Bacteria</taxon>
        <taxon>Pseudomonadati</taxon>
        <taxon>Planctomycetota</taxon>
        <taxon>Phycisphaerae</taxon>
        <taxon>Sedimentisphaerales</taxon>
        <taxon>Anaerobacaceae</taxon>
        <taxon>Anaerobaca</taxon>
    </lineage>
</organism>
<evidence type="ECO:0000256" key="3">
    <source>
        <dbReference type="ARBA" id="ARBA00022692"/>
    </source>
</evidence>
<evidence type="ECO:0000256" key="5">
    <source>
        <dbReference type="ARBA" id="ARBA00023136"/>
    </source>
</evidence>
<feature type="transmembrane region" description="Helical" evidence="6">
    <location>
        <begin position="127"/>
        <end position="143"/>
    </location>
</feature>
<keyword evidence="3 6" id="KW-0812">Transmembrane</keyword>
<feature type="transmembrane region" description="Helical" evidence="6">
    <location>
        <begin position="269"/>
        <end position="287"/>
    </location>
</feature>
<dbReference type="EMBL" id="JASCXX010000020">
    <property type="protein sequence ID" value="MDI6450416.1"/>
    <property type="molecule type" value="Genomic_DNA"/>
</dbReference>
<dbReference type="GO" id="GO:0005886">
    <property type="term" value="C:plasma membrane"/>
    <property type="evidence" value="ECO:0007669"/>
    <property type="project" value="UniProtKB-SubCell"/>
</dbReference>
<feature type="domain" description="EamA" evidence="7">
    <location>
        <begin position="8"/>
        <end position="143"/>
    </location>
</feature>
<feature type="transmembrane region" description="Helical" evidence="6">
    <location>
        <begin position="213"/>
        <end position="235"/>
    </location>
</feature>
<feature type="transmembrane region" description="Helical" evidence="6">
    <location>
        <begin position="155"/>
        <end position="174"/>
    </location>
</feature>
<dbReference type="Gene3D" id="1.10.3730.20">
    <property type="match status" value="1"/>
</dbReference>
<protein>
    <submittedName>
        <fullName evidence="8">DMT family transporter</fullName>
    </submittedName>
</protein>
<dbReference type="SUPFAM" id="SSF103481">
    <property type="entry name" value="Multidrug resistance efflux transporter EmrE"/>
    <property type="match status" value="2"/>
</dbReference>
<dbReference type="PANTHER" id="PTHR42920:SF5">
    <property type="entry name" value="EAMA DOMAIN-CONTAINING PROTEIN"/>
    <property type="match status" value="1"/>
</dbReference>
<dbReference type="InterPro" id="IPR051258">
    <property type="entry name" value="Diverse_Substrate_Transporter"/>
</dbReference>
<feature type="transmembrane region" description="Helical" evidence="6">
    <location>
        <begin position="181"/>
        <end position="201"/>
    </location>
</feature>
<evidence type="ECO:0000259" key="7">
    <source>
        <dbReference type="Pfam" id="PF00892"/>
    </source>
</evidence>
<evidence type="ECO:0000313" key="9">
    <source>
        <dbReference type="Proteomes" id="UP001431776"/>
    </source>
</evidence>
<feature type="transmembrane region" description="Helical" evidence="6">
    <location>
        <begin position="242"/>
        <end position="263"/>
    </location>
</feature>
<evidence type="ECO:0000256" key="6">
    <source>
        <dbReference type="SAM" id="Phobius"/>
    </source>
</evidence>
<sequence>MQTKTLKSDSLLLVAAFFWGTTFVAQRKGMDHLGPMTYNALRFLLGAVTLAPLILWPHLRLAGTRTGTPRLLLWGGLAAGAALFAGASLQQMGLQYTTAGKAGFITSLYVVLVPLMGLFLGHRCGPWLWLGVGLTVAGLYLLSVNESFTIAKGDLLVLSSAFFWAIHVQVIGYLAKRGDPLRLACAQFLVCSALSFLVALLGEPIGADAIRAATIPILYGGVLSAGVAFTLQVICQRTSPPAHAAIIMSLETVFAAVAGWLILHERMGLRGLAGCALMLAGLMVVQLPPLLGSRRKPLVPPVDMATLAERPPYHDPVC</sequence>
<feature type="domain" description="EamA" evidence="7">
    <location>
        <begin position="152"/>
        <end position="285"/>
    </location>
</feature>
<dbReference type="PANTHER" id="PTHR42920">
    <property type="entry name" value="OS03G0707200 PROTEIN-RELATED"/>
    <property type="match status" value="1"/>
</dbReference>
<gene>
    <name evidence="8" type="ORF">QJ522_15245</name>
</gene>
<feature type="transmembrane region" description="Helical" evidence="6">
    <location>
        <begin position="71"/>
        <end position="90"/>
    </location>
</feature>
<evidence type="ECO:0000313" key="8">
    <source>
        <dbReference type="EMBL" id="MDI6450416.1"/>
    </source>
</evidence>
<dbReference type="Proteomes" id="UP001431776">
    <property type="component" value="Unassembled WGS sequence"/>
</dbReference>
<accession>A0AAW6U2R7</accession>
<keyword evidence="9" id="KW-1185">Reference proteome</keyword>
<feature type="transmembrane region" description="Helical" evidence="6">
    <location>
        <begin position="41"/>
        <end position="59"/>
    </location>
</feature>